<dbReference type="EMBL" id="QYUJ01000030">
    <property type="protein sequence ID" value="RJF68924.1"/>
    <property type="molecule type" value="Genomic_DNA"/>
</dbReference>
<accession>A0A418UZN2</accession>
<gene>
    <name evidence="8" type="ORF">D3875_21485</name>
</gene>
<dbReference type="InterPro" id="IPR043128">
    <property type="entry name" value="Rev_trsase/Diguanyl_cyclase"/>
</dbReference>
<dbReference type="InterPro" id="IPR029787">
    <property type="entry name" value="Nucleotide_cyclase"/>
</dbReference>
<dbReference type="InterPro" id="IPR050469">
    <property type="entry name" value="Diguanylate_Cyclase"/>
</dbReference>
<evidence type="ECO:0000256" key="4">
    <source>
        <dbReference type="ARBA" id="ARBA00022989"/>
    </source>
</evidence>
<dbReference type="GO" id="GO:0043709">
    <property type="term" value="P:cell adhesion involved in single-species biofilm formation"/>
    <property type="evidence" value="ECO:0007669"/>
    <property type="project" value="TreeGrafter"/>
</dbReference>
<evidence type="ECO:0000313" key="8">
    <source>
        <dbReference type="EMBL" id="RJF68924.1"/>
    </source>
</evidence>
<feature type="transmembrane region" description="Helical" evidence="6">
    <location>
        <begin position="145"/>
        <end position="165"/>
    </location>
</feature>
<dbReference type="GO" id="GO:0071555">
    <property type="term" value="P:cell wall organization"/>
    <property type="evidence" value="ECO:0007669"/>
    <property type="project" value="InterPro"/>
</dbReference>
<dbReference type="RefSeq" id="WP_119766791.1">
    <property type="nucleotide sequence ID" value="NZ_QYUJ01000030.1"/>
</dbReference>
<feature type="domain" description="GGDEF" evidence="7">
    <location>
        <begin position="238"/>
        <end position="366"/>
    </location>
</feature>
<keyword evidence="9" id="KW-1185">Reference proteome</keyword>
<evidence type="ECO:0000313" key="9">
    <source>
        <dbReference type="Proteomes" id="UP000286287"/>
    </source>
</evidence>
<dbReference type="PANTHER" id="PTHR45138:SF9">
    <property type="entry name" value="DIGUANYLATE CYCLASE DGCM-RELATED"/>
    <property type="match status" value="1"/>
</dbReference>
<keyword evidence="5 6" id="KW-0472">Membrane</keyword>
<organism evidence="8 9">
    <name type="scientific">Deinococcus cavernae</name>
    <dbReference type="NCBI Taxonomy" id="2320857"/>
    <lineage>
        <taxon>Bacteria</taxon>
        <taxon>Thermotogati</taxon>
        <taxon>Deinococcota</taxon>
        <taxon>Deinococci</taxon>
        <taxon>Deinococcales</taxon>
        <taxon>Deinococcaceae</taxon>
        <taxon>Deinococcus</taxon>
    </lineage>
</organism>
<feature type="transmembrane region" description="Helical" evidence="6">
    <location>
        <begin position="45"/>
        <end position="67"/>
    </location>
</feature>
<dbReference type="SUPFAM" id="SSF55073">
    <property type="entry name" value="Nucleotide cyclase"/>
    <property type="match status" value="1"/>
</dbReference>
<protein>
    <submittedName>
        <fullName evidence="8">GGDEF domain-containing protein</fullName>
    </submittedName>
</protein>
<reference evidence="8 9" key="1">
    <citation type="submission" date="2018-09" db="EMBL/GenBank/DDBJ databases">
        <authorList>
            <person name="Zhu H."/>
        </authorList>
    </citation>
    <scope>NUCLEOTIDE SEQUENCE [LARGE SCALE GENOMIC DNA]</scope>
    <source>
        <strain evidence="8 9">K2S05-167</strain>
    </source>
</reference>
<keyword evidence="4 6" id="KW-1133">Transmembrane helix</keyword>
<dbReference type="GO" id="GO:0000155">
    <property type="term" value="F:phosphorelay sensor kinase activity"/>
    <property type="evidence" value="ECO:0007669"/>
    <property type="project" value="InterPro"/>
</dbReference>
<dbReference type="Proteomes" id="UP000286287">
    <property type="component" value="Unassembled WGS sequence"/>
</dbReference>
<dbReference type="OrthoDB" id="9759607at2"/>
<dbReference type="GO" id="GO:0052621">
    <property type="term" value="F:diguanylate cyclase activity"/>
    <property type="evidence" value="ECO:0007669"/>
    <property type="project" value="TreeGrafter"/>
</dbReference>
<evidence type="ECO:0000256" key="2">
    <source>
        <dbReference type="ARBA" id="ARBA00022475"/>
    </source>
</evidence>
<proteinExistence type="predicted"/>
<keyword evidence="3 6" id="KW-0812">Transmembrane</keyword>
<dbReference type="Pfam" id="PF00990">
    <property type="entry name" value="GGDEF"/>
    <property type="match status" value="1"/>
</dbReference>
<comment type="caution">
    <text evidence="8">The sequence shown here is derived from an EMBL/GenBank/DDBJ whole genome shotgun (WGS) entry which is preliminary data.</text>
</comment>
<evidence type="ECO:0000256" key="5">
    <source>
        <dbReference type="ARBA" id="ARBA00023136"/>
    </source>
</evidence>
<dbReference type="InterPro" id="IPR000160">
    <property type="entry name" value="GGDEF_dom"/>
</dbReference>
<feature type="transmembrane region" description="Helical" evidence="6">
    <location>
        <begin position="177"/>
        <end position="196"/>
    </location>
</feature>
<sequence>MVDWTMDHWTDLNDILQNFALLVAGILGISLTYRTARSHDPPAWVTLRYTLLVALGLYLTSESLFVFDGIRFDFRAVVVALVARRHGVFPALLVALPISLYRMTLGGNGMWWGILQMLLIATLGALGTGWARLHPTFQEETLRRRCLTPLVLYAVANLTYFPAYVQAGRPWMDALPVYVATALLGALGLFVAHEVMHGRLQTLSRTSQLHQLASVDSLTGCFNRRQFDADFQPLRPGETAFLLWLDLDHFKRINDTYGHAMGDQVLVALADTLRETTRATDCLYRVGGEEFAVLLNGGSMEDARRVSERVREAVETNLMNRVQLPGEQVTLSGGLVAVQGERHRVLQVADTHLYAAKEAGRNRIHG</sequence>
<dbReference type="PANTHER" id="PTHR45138">
    <property type="entry name" value="REGULATORY COMPONENTS OF SENSORY TRANSDUCTION SYSTEM"/>
    <property type="match status" value="1"/>
</dbReference>
<dbReference type="FunFam" id="3.30.70.270:FF:000001">
    <property type="entry name" value="Diguanylate cyclase domain protein"/>
    <property type="match status" value="1"/>
</dbReference>
<dbReference type="Gene3D" id="3.30.70.270">
    <property type="match status" value="1"/>
</dbReference>
<dbReference type="CDD" id="cd01949">
    <property type="entry name" value="GGDEF"/>
    <property type="match status" value="1"/>
</dbReference>
<dbReference type="NCBIfam" id="TIGR00254">
    <property type="entry name" value="GGDEF"/>
    <property type="match status" value="1"/>
</dbReference>
<feature type="transmembrane region" description="Helical" evidence="6">
    <location>
        <begin position="110"/>
        <end position="133"/>
    </location>
</feature>
<dbReference type="GO" id="GO:0005886">
    <property type="term" value="C:plasma membrane"/>
    <property type="evidence" value="ECO:0007669"/>
    <property type="project" value="UniProtKB-SubCell"/>
</dbReference>
<dbReference type="GO" id="GO:1902201">
    <property type="term" value="P:negative regulation of bacterial-type flagellum-dependent cell motility"/>
    <property type="evidence" value="ECO:0007669"/>
    <property type="project" value="TreeGrafter"/>
</dbReference>
<evidence type="ECO:0000259" key="7">
    <source>
        <dbReference type="PROSITE" id="PS50887"/>
    </source>
</evidence>
<dbReference type="AlphaFoldDB" id="A0A418UZN2"/>
<keyword evidence="2" id="KW-1003">Cell membrane</keyword>
<dbReference type="PROSITE" id="PS50887">
    <property type="entry name" value="GGDEF"/>
    <property type="match status" value="1"/>
</dbReference>
<evidence type="ECO:0000256" key="3">
    <source>
        <dbReference type="ARBA" id="ARBA00022692"/>
    </source>
</evidence>
<dbReference type="SMART" id="SM00267">
    <property type="entry name" value="GGDEF"/>
    <property type="match status" value="1"/>
</dbReference>
<comment type="subcellular location">
    <subcellularLocation>
        <location evidence="1">Cell membrane</location>
        <topology evidence="1">Multi-pass membrane protein</topology>
    </subcellularLocation>
</comment>
<evidence type="ECO:0000256" key="1">
    <source>
        <dbReference type="ARBA" id="ARBA00004651"/>
    </source>
</evidence>
<evidence type="ECO:0000256" key="6">
    <source>
        <dbReference type="SAM" id="Phobius"/>
    </source>
</evidence>
<dbReference type="InterPro" id="IPR011620">
    <property type="entry name" value="Sig_transdc_His_kinase_LytS_TM"/>
</dbReference>
<dbReference type="Pfam" id="PF07694">
    <property type="entry name" value="5TM-5TMR_LYT"/>
    <property type="match status" value="1"/>
</dbReference>
<feature type="transmembrane region" description="Helical" evidence="6">
    <location>
        <begin position="15"/>
        <end position="33"/>
    </location>
</feature>
<name>A0A418UZN2_9DEIO</name>